<dbReference type="EMBL" id="JAGRRH010000026">
    <property type="protein sequence ID" value="KAG7341386.1"/>
    <property type="molecule type" value="Genomic_DNA"/>
</dbReference>
<organism evidence="2 3">
    <name type="scientific">Nitzschia inconspicua</name>
    <dbReference type="NCBI Taxonomy" id="303405"/>
    <lineage>
        <taxon>Eukaryota</taxon>
        <taxon>Sar</taxon>
        <taxon>Stramenopiles</taxon>
        <taxon>Ochrophyta</taxon>
        <taxon>Bacillariophyta</taxon>
        <taxon>Bacillariophyceae</taxon>
        <taxon>Bacillariophycidae</taxon>
        <taxon>Bacillariales</taxon>
        <taxon>Bacillariaceae</taxon>
        <taxon>Nitzschia</taxon>
    </lineage>
</organism>
<reference evidence="2" key="2">
    <citation type="submission" date="2021-04" db="EMBL/GenBank/DDBJ databases">
        <authorList>
            <person name="Podell S."/>
        </authorList>
    </citation>
    <scope>NUCLEOTIDE SEQUENCE</scope>
    <source>
        <strain evidence="2">Hildebrandi</strain>
    </source>
</reference>
<reference evidence="2" key="1">
    <citation type="journal article" date="2021" name="Sci. Rep.">
        <title>Diploid genomic architecture of Nitzschia inconspicua, an elite biomass production diatom.</title>
        <authorList>
            <person name="Oliver A."/>
            <person name="Podell S."/>
            <person name="Pinowska A."/>
            <person name="Traller J.C."/>
            <person name="Smith S.R."/>
            <person name="McClure R."/>
            <person name="Beliaev A."/>
            <person name="Bohutskyi P."/>
            <person name="Hill E.A."/>
            <person name="Rabines A."/>
            <person name="Zheng H."/>
            <person name="Allen L.Z."/>
            <person name="Kuo A."/>
            <person name="Grigoriev I.V."/>
            <person name="Allen A.E."/>
            <person name="Hazlebeck D."/>
            <person name="Allen E.E."/>
        </authorList>
    </citation>
    <scope>NUCLEOTIDE SEQUENCE</scope>
    <source>
        <strain evidence="2">Hildebrandi</strain>
    </source>
</reference>
<evidence type="ECO:0000256" key="1">
    <source>
        <dbReference type="SAM" id="MobiDB-lite"/>
    </source>
</evidence>
<sequence length="261" mass="30222">MMLILRSTRNCFRRLLRHRRSRNSNDDDDATAESLDTVREKYRLLYEHADSLGGRAGKAFRDKIDRTMEEIEGYHRDEALRLQRASAAEVKRSTELTSHHPSIPSTISTERRKEGTSTHSVDALVPVKRSPYRMFFPDGNQITVLPSDPSRGYFSDRFFIPRSIDLCSIPTVRLFNDELDPDLVIWSTLIVWSQEHLVDPVTRDSLVTKVFALEKAITYNDTTSTYRLTEELDEEVMSLVRSSRGLQQVPPYDNMCFSWQD</sequence>
<dbReference type="Proteomes" id="UP000693970">
    <property type="component" value="Unassembled WGS sequence"/>
</dbReference>
<accession>A0A9K3KDS6</accession>
<dbReference type="AlphaFoldDB" id="A0A9K3KDS6"/>
<protein>
    <submittedName>
        <fullName evidence="2">Uncharacterized protein</fullName>
    </submittedName>
</protein>
<comment type="caution">
    <text evidence="2">The sequence shown here is derived from an EMBL/GenBank/DDBJ whole genome shotgun (WGS) entry which is preliminary data.</text>
</comment>
<evidence type="ECO:0000313" key="3">
    <source>
        <dbReference type="Proteomes" id="UP000693970"/>
    </source>
</evidence>
<feature type="compositionally biased region" description="Polar residues" evidence="1">
    <location>
        <begin position="99"/>
        <end position="108"/>
    </location>
</feature>
<proteinExistence type="predicted"/>
<evidence type="ECO:0000313" key="2">
    <source>
        <dbReference type="EMBL" id="KAG7341386.1"/>
    </source>
</evidence>
<name>A0A9K3KDS6_9STRA</name>
<gene>
    <name evidence="2" type="ORF">IV203_023338</name>
</gene>
<keyword evidence="3" id="KW-1185">Reference proteome</keyword>
<feature type="region of interest" description="Disordered" evidence="1">
    <location>
        <begin position="90"/>
        <end position="119"/>
    </location>
</feature>